<keyword evidence="2" id="KW-1185">Reference proteome</keyword>
<sequence length="202" mass="21713">MLSTYGHRGKTDGQYAVEPSGHCGGALTPIGVAAPHRRHNRLVALSRQVLEERGFRGFVPFSLLATQLLPLDGGIYVVIRTSDAAPTFLAASTAGWRKGNNPAVSTSRLAAKWVEGAEILYIGKADAGTAADHGLRGRLRQYARHGAGGTSHHGGRYIWQLQDSAALLVAWKPAPDPRGEEDGLLAEFETLHHALPFANLRH</sequence>
<dbReference type="Proteomes" id="UP000236754">
    <property type="component" value="Unassembled WGS sequence"/>
</dbReference>
<protein>
    <recommendedName>
        <fullName evidence="3">GIY-YIG domain-containing protein</fullName>
    </recommendedName>
</protein>
<evidence type="ECO:0008006" key="3">
    <source>
        <dbReference type="Google" id="ProtNLM"/>
    </source>
</evidence>
<evidence type="ECO:0000313" key="1">
    <source>
        <dbReference type="EMBL" id="SEG24164.1"/>
    </source>
</evidence>
<evidence type="ECO:0000313" key="2">
    <source>
        <dbReference type="Proteomes" id="UP000236754"/>
    </source>
</evidence>
<dbReference type="AlphaFoldDB" id="A0A1H5YJI7"/>
<name>A0A1H5YJI7_9ACTN</name>
<proteinExistence type="predicted"/>
<dbReference type="EMBL" id="FNVU01000004">
    <property type="protein sequence ID" value="SEG24164.1"/>
    <property type="molecule type" value="Genomic_DNA"/>
</dbReference>
<accession>A0A1H5YJI7</accession>
<gene>
    <name evidence="1" type="ORF">SAMN05216223_1049</name>
</gene>
<reference evidence="1 2" key="1">
    <citation type="submission" date="2016-10" db="EMBL/GenBank/DDBJ databases">
        <authorList>
            <person name="de Groot N.N."/>
        </authorList>
    </citation>
    <scope>NUCLEOTIDE SEQUENCE [LARGE SCALE GENOMIC DNA]</scope>
    <source>
        <strain evidence="1 2">CGMCC 4.2023</strain>
    </source>
</reference>
<organism evidence="1 2">
    <name type="scientific">Actinacidiphila yanglinensis</name>
    <dbReference type="NCBI Taxonomy" id="310779"/>
    <lineage>
        <taxon>Bacteria</taxon>
        <taxon>Bacillati</taxon>
        <taxon>Actinomycetota</taxon>
        <taxon>Actinomycetes</taxon>
        <taxon>Kitasatosporales</taxon>
        <taxon>Streptomycetaceae</taxon>
        <taxon>Actinacidiphila</taxon>
    </lineage>
</organism>